<feature type="compositionally biased region" description="Polar residues" evidence="1">
    <location>
        <begin position="219"/>
        <end position="229"/>
    </location>
</feature>
<sequence length="996" mass="105232">MFSAFLHAPCELQLHILQSVIFLYPPQRVPRDADPEGPPSQTDSLVRGLVELWVPSARHISGIKVKLRAIQTVAILDANSGLVPVSWEDEILMEKEVYIGMAPKHHHGGKKDRGRTPGPSSLRPSRASSPVNDRRSPAGSRTPSRDVTARNSFDGNAHDLDDHEHEGRSLAANLTSAINRALPRGRTSSRPPSTSGSRPSSRSRPSSPSGERRRGLSSFPSTSNSQATRSASVAPSLLPASPQMSPRDERSDDHAHGRPGIGRSDSSQSGLNATLRSMSIGPRVERQRSAQNIDGLGHPDDDDFGVHRARNGSGALRGRSGRGPGAGSGSVPPSIGKGKQREKSDRSASTGWARFGRSVSRARGFGHAHATETGPESPSLPQSMDPQEVQSPPPGLELEKGVHGFEFAFIIPAHSAEYTRSPFGRVRYIIKATAYGAGRAKSNIESWRDVFPVANPSIDGGPTSLTVLYNDLHPTVGLLSIACTSQNISVGGLFQLDIHSPMPPPDLVVYLVRISLETTIEIRTKRKGKQVIPAQRNKLFEKGYVPPRKEDPHGPGDGKKSDGSIREPDRDGAESAWTVQGLARMPDDNQIRSSTIGGTKSAIRFSHQIVVEVVHSREPPPEAGTKERKLKVFTLRQPITLPSCCVAFDAATLPAYTPANDDQGTAGRTVDALPYDLAHLPNGARSNPVTTPVREDGPSQGNSGPSSSASSTTGANSASAAGTGGASSSSSSALGGLWHPPHHRHNTAEVQRGTTHDYCVCGLSLQDLEARERAMMMPPQMAAYDIPIDALRPHGKIGELPPQQASGGVGAALSRSRTRSSSRSVSTRRGSSSGSQRSVSLAGKKKRSPSSGGGASGSMGGALARSLSRRRGSQGGAGSTPGLVGGTSVSRSSTRDSAVSATSTNSRGLSPMRPAGGSSNGGGGGSRPPPNARGSSRVADLNDGGYQEQRRRSASLAPPRIAEGEAPPSYDSAVLEEDEEDLDHENVQSETRGRRR</sequence>
<gene>
    <name evidence="2" type="ORF">BDZ90DRAFT_229356</name>
</gene>
<dbReference type="Proteomes" id="UP000245884">
    <property type="component" value="Unassembled WGS sequence"/>
</dbReference>
<feature type="compositionally biased region" description="Acidic residues" evidence="1">
    <location>
        <begin position="974"/>
        <end position="983"/>
    </location>
</feature>
<accession>A0A316UYE6</accession>
<feature type="compositionally biased region" description="Low complexity" evidence="1">
    <location>
        <begin position="698"/>
        <end position="737"/>
    </location>
</feature>
<feature type="region of interest" description="Disordered" evidence="1">
    <location>
        <begin position="292"/>
        <end position="397"/>
    </location>
</feature>
<dbReference type="RefSeq" id="XP_025364949.1">
    <property type="nucleotide sequence ID" value="XM_025505022.1"/>
</dbReference>
<feature type="region of interest" description="Disordered" evidence="1">
    <location>
        <begin position="102"/>
        <end position="166"/>
    </location>
</feature>
<feature type="compositionally biased region" description="Gly residues" evidence="1">
    <location>
        <begin position="873"/>
        <end position="885"/>
    </location>
</feature>
<dbReference type="GeneID" id="37026845"/>
<protein>
    <recommendedName>
        <fullName evidence="4">Arrestin C-terminal-like domain-containing protein</fullName>
    </recommendedName>
</protein>
<feature type="compositionally biased region" description="Basic and acidic residues" evidence="1">
    <location>
        <begin position="156"/>
        <end position="166"/>
    </location>
</feature>
<feature type="compositionally biased region" description="Polar residues" evidence="1">
    <location>
        <begin position="887"/>
        <end position="908"/>
    </location>
</feature>
<feature type="compositionally biased region" description="Low complexity" evidence="1">
    <location>
        <begin position="117"/>
        <end position="130"/>
    </location>
</feature>
<evidence type="ECO:0000313" key="3">
    <source>
        <dbReference type="Proteomes" id="UP000245884"/>
    </source>
</evidence>
<feature type="region of interest" description="Disordered" evidence="1">
    <location>
        <begin position="678"/>
        <end position="744"/>
    </location>
</feature>
<evidence type="ECO:0000313" key="2">
    <source>
        <dbReference type="EMBL" id="PWN30337.1"/>
    </source>
</evidence>
<dbReference type="STRING" id="1569628.A0A316UYE6"/>
<feature type="region of interest" description="Disordered" evidence="1">
    <location>
        <begin position="794"/>
        <end position="996"/>
    </location>
</feature>
<feature type="compositionally biased region" description="Polar residues" evidence="1">
    <location>
        <begin position="374"/>
        <end position="390"/>
    </location>
</feature>
<feature type="compositionally biased region" description="Basic residues" evidence="1">
    <location>
        <begin position="103"/>
        <end position="113"/>
    </location>
</feature>
<proteinExistence type="predicted"/>
<feature type="compositionally biased region" description="Basic and acidic residues" evidence="1">
    <location>
        <begin position="246"/>
        <end position="256"/>
    </location>
</feature>
<feature type="compositionally biased region" description="Basic and acidic residues" evidence="1">
    <location>
        <begin position="547"/>
        <end position="573"/>
    </location>
</feature>
<keyword evidence="3" id="KW-1185">Reference proteome</keyword>
<dbReference type="EMBL" id="KZ819662">
    <property type="protein sequence ID" value="PWN30337.1"/>
    <property type="molecule type" value="Genomic_DNA"/>
</dbReference>
<feature type="region of interest" description="Disordered" evidence="1">
    <location>
        <begin position="526"/>
        <end position="575"/>
    </location>
</feature>
<name>A0A316UYE6_9BASI</name>
<evidence type="ECO:0008006" key="4">
    <source>
        <dbReference type="Google" id="ProtNLM"/>
    </source>
</evidence>
<organism evidence="2 3">
    <name type="scientific">Jaminaea rosea</name>
    <dbReference type="NCBI Taxonomy" id="1569628"/>
    <lineage>
        <taxon>Eukaryota</taxon>
        <taxon>Fungi</taxon>
        <taxon>Dikarya</taxon>
        <taxon>Basidiomycota</taxon>
        <taxon>Ustilaginomycotina</taxon>
        <taxon>Exobasidiomycetes</taxon>
        <taxon>Microstromatales</taxon>
        <taxon>Microstromatales incertae sedis</taxon>
        <taxon>Jaminaea</taxon>
    </lineage>
</organism>
<reference evidence="2 3" key="1">
    <citation type="journal article" date="2018" name="Mol. Biol. Evol.">
        <title>Broad Genomic Sampling Reveals a Smut Pathogenic Ancestry of the Fungal Clade Ustilaginomycotina.</title>
        <authorList>
            <person name="Kijpornyongpan T."/>
            <person name="Mondo S.J."/>
            <person name="Barry K."/>
            <person name="Sandor L."/>
            <person name="Lee J."/>
            <person name="Lipzen A."/>
            <person name="Pangilinan J."/>
            <person name="LaButti K."/>
            <person name="Hainaut M."/>
            <person name="Henrissat B."/>
            <person name="Grigoriev I.V."/>
            <person name="Spatafora J.W."/>
            <person name="Aime M.C."/>
        </authorList>
    </citation>
    <scope>NUCLEOTIDE SEQUENCE [LARGE SCALE GENOMIC DNA]</scope>
    <source>
        <strain evidence="2 3">MCA 5214</strain>
    </source>
</reference>
<feature type="region of interest" description="Disordered" evidence="1">
    <location>
        <begin position="180"/>
        <end position="272"/>
    </location>
</feature>
<feature type="compositionally biased region" description="Low complexity" evidence="1">
    <location>
        <begin position="182"/>
        <end position="209"/>
    </location>
</feature>
<feature type="compositionally biased region" description="Gly residues" evidence="1">
    <location>
        <begin position="851"/>
        <end position="860"/>
    </location>
</feature>
<evidence type="ECO:0000256" key="1">
    <source>
        <dbReference type="SAM" id="MobiDB-lite"/>
    </source>
</evidence>
<feature type="compositionally biased region" description="Low complexity" evidence="1">
    <location>
        <begin position="819"/>
        <end position="842"/>
    </location>
</feature>
<feature type="compositionally biased region" description="Low complexity" evidence="1">
    <location>
        <begin position="230"/>
        <end position="242"/>
    </location>
</feature>
<dbReference type="AlphaFoldDB" id="A0A316UYE6"/>
<dbReference type="OrthoDB" id="2586454at2759"/>